<evidence type="ECO:0000313" key="9">
    <source>
        <dbReference type="EMBL" id="HHQ80239.1"/>
    </source>
</evidence>
<dbReference type="InterPro" id="IPR035906">
    <property type="entry name" value="MetI-like_sf"/>
</dbReference>
<dbReference type="GO" id="GO:0055085">
    <property type="term" value="P:transmembrane transport"/>
    <property type="evidence" value="ECO:0007669"/>
    <property type="project" value="InterPro"/>
</dbReference>
<dbReference type="Gene3D" id="1.10.3720.10">
    <property type="entry name" value="MetI-like"/>
    <property type="match status" value="1"/>
</dbReference>
<dbReference type="Pfam" id="PF00528">
    <property type="entry name" value="BPD_transp_1"/>
    <property type="match status" value="1"/>
</dbReference>
<dbReference type="PANTHER" id="PTHR30465:SF45">
    <property type="entry name" value="BINDING-PROTEIN-DEPENDENT TRANSPORT SYSTEMS INNER MEMBRANE COMPONENT"/>
    <property type="match status" value="1"/>
</dbReference>
<keyword evidence="6 7" id="KW-0472">Membrane</keyword>
<feature type="transmembrane region" description="Helical" evidence="7">
    <location>
        <begin position="135"/>
        <end position="156"/>
    </location>
</feature>
<feature type="domain" description="ABC transmembrane type-1" evidence="8">
    <location>
        <begin position="131"/>
        <end position="345"/>
    </location>
</feature>
<evidence type="ECO:0000256" key="7">
    <source>
        <dbReference type="RuleBase" id="RU363032"/>
    </source>
</evidence>
<keyword evidence="3" id="KW-1003">Cell membrane</keyword>
<keyword evidence="2 7" id="KW-0813">Transport</keyword>
<dbReference type="SUPFAM" id="SSF161098">
    <property type="entry name" value="MetI-like"/>
    <property type="match status" value="1"/>
</dbReference>
<evidence type="ECO:0000256" key="6">
    <source>
        <dbReference type="ARBA" id="ARBA00023136"/>
    </source>
</evidence>
<keyword evidence="4 7" id="KW-0812">Transmembrane</keyword>
<dbReference type="InterPro" id="IPR000515">
    <property type="entry name" value="MetI-like"/>
</dbReference>
<evidence type="ECO:0000256" key="3">
    <source>
        <dbReference type="ARBA" id="ARBA00022475"/>
    </source>
</evidence>
<comment type="similarity">
    <text evidence="7">Belongs to the binding-protein-dependent transport system permease family.</text>
</comment>
<keyword evidence="5 7" id="KW-1133">Transmembrane helix</keyword>
<feature type="transmembrane region" description="Helical" evidence="7">
    <location>
        <begin position="20"/>
        <end position="41"/>
    </location>
</feature>
<accession>A0A7J3ZJK6</accession>
<evidence type="ECO:0000256" key="1">
    <source>
        <dbReference type="ARBA" id="ARBA00004651"/>
    </source>
</evidence>
<comment type="caution">
    <text evidence="9">The sequence shown here is derived from an EMBL/GenBank/DDBJ whole genome shotgun (WGS) entry which is preliminary data.</text>
</comment>
<evidence type="ECO:0000259" key="8">
    <source>
        <dbReference type="PROSITE" id="PS50928"/>
    </source>
</evidence>
<sequence>MLSRSVRRIALHLLKRGVIIMATIVMATYLTIIIANMGGYVDEIKKAEITESTYQAFMNNPAYKGLPRDQLQKLIEEQIKLEMQRAGLDRPFLERSLMYLWDGLTLNLGRALYMTSDSGSRLVKNIILERLPQTVLLFTTATVINFFIHLYGGLYLSRNYGSKLDKIVVSLAPVSVMPGWFYGIFLILIFAAWLRVLPYGGLVDYPPPDDPLLYALSVLKHAILPITSWIISGLFMGIYSNRTFFLIFSTEDYVEAARAKGLPPRLIEQRYILRPTLPPIITSLALSLIASWQGAIITETVFEWPGLGLTTYQALQYFDIPVIVGLTVTYAYLLGFTVLALDIVYSLIDPRIRSGLPV</sequence>
<evidence type="ECO:0000256" key="2">
    <source>
        <dbReference type="ARBA" id="ARBA00022448"/>
    </source>
</evidence>
<evidence type="ECO:0000256" key="4">
    <source>
        <dbReference type="ARBA" id="ARBA00022692"/>
    </source>
</evidence>
<feature type="transmembrane region" description="Helical" evidence="7">
    <location>
        <begin position="168"/>
        <end position="193"/>
    </location>
</feature>
<dbReference type="CDD" id="cd06261">
    <property type="entry name" value="TM_PBP2"/>
    <property type="match status" value="1"/>
</dbReference>
<dbReference type="GO" id="GO:0005886">
    <property type="term" value="C:plasma membrane"/>
    <property type="evidence" value="ECO:0007669"/>
    <property type="project" value="UniProtKB-SubCell"/>
</dbReference>
<feature type="transmembrane region" description="Helical" evidence="7">
    <location>
        <begin position="213"/>
        <end position="239"/>
    </location>
</feature>
<dbReference type="EMBL" id="DRZC01000029">
    <property type="protein sequence ID" value="HHQ80239.1"/>
    <property type="molecule type" value="Genomic_DNA"/>
</dbReference>
<reference evidence="9" key="1">
    <citation type="journal article" date="2020" name="mSystems">
        <title>Genome- and Community-Level Interaction Insights into Carbon Utilization and Element Cycling Functions of Hydrothermarchaeota in Hydrothermal Sediment.</title>
        <authorList>
            <person name="Zhou Z."/>
            <person name="Liu Y."/>
            <person name="Xu W."/>
            <person name="Pan J."/>
            <person name="Luo Z.H."/>
            <person name="Li M."/>
        </authorList>
    </citation>
    <scope>NUCLEOTIDE SEQUENCE [LARGE SCALE GENOMIC DNA]</scope>
    <source>
        <strain evidence="9">SpSt-1116</strain>
    </source>
</reference>
<dbReference type="AlphaFoldDB" id="A0A7J3ZJK6"/>
<protein>
    <submittedName>
        <fullName evidence="9">ABC transporter permease</fullName>
    </submittedName>
</protein>
<organism evidence="9">
    <name type="scientific">Fervidicoccus fontis</name>
    <dbReference type="NCBI Taxonomy" id="683846"/>
    <lineage>
        <taxon>Archaea</taxon>
        <taxon>Thermoproteota</taxon>
        <taxon>Thermoprotei</taxon>
        <taxon>Fervidicoccales</taxon>
        <taxon>Fervidicoccaceae</taxon>
        <taxon>Fervidicoccus</taxon>
    </lineage>
</organism>
<proteinExistence type="inferred from homology"/>
<dbReference type="PANTHER" id="PTHR30465">
    <property type="entry name" value="INNER MEMBRANE ABC TRANSPORTER"/>
    <property type="match status" value="1"/>
</dbReference>
<comment type="subcellular location">
    <subcellularLocation>
        <location evidence="1 7">Cell membrane</location>
        <topology evidence="1 7">Multi-pass membrane protein</topology>
    </subcellularLocation>
</comment>
<dbReference type="PROSITE" id="PS50928">
    <property type="entry name" value="ABC_TM1"/>
    <property type="match status" value="1"/>
</dbReference>
<feature type="transmembrane region" description="Helical" evidence="7">
    <location>
        <begin position="280"/>
        <end position="302"/>
    </location>
</feature>
<feature type="transmembrane region" description="Helical" evidence="7">
    <location>
        <begin position="322"/>
        <end position="348"/>
    </location>
</feature>
<name>A0A7J3ZJK6_9CREN</name>
<gene>
    <name evidence="9" type="ORF">ENM78_02080</name>
</gene>
<evidence type="ECO:0000256" key="5">
    <source>
        <dbReference type="ARBA" id="ARBA00022989"/>
    </source>
</evidence>